<dbReference type="OrthoDB" id="16092at2759"/>
<evidence type="ECO:0000256" key="7">
    <source>
        <dbReference type="ARBA" id="ARBA00022759"/>
    </source>
</evidence>
<dbReference type="Proteomes" id="UP000270924">
    <property type="component" value="Unassembled WGS sequence"/>
</dbReference>
<evidence type="ECO:0000256" key="8">
    <source>
        <dbReference type="ARBA" id="ARBA00022801"/>
    </source>
</evidence>
<evidence type="ECO:0000256" key="11">
    <source>
        <dbReference type="PROSITE-ProRule" id="PRU01319"/>
    </source>
</evidence>
<keyword evidence="5 11" id="KW-0540">Nuclease</keyword>
<dbReference type="EMBL" id="UYWW01000057">
    <property type="protein sequence ID" value="VDM07051.1"/>
    <property type="molecule type" value="Genomic_DNA"/>
</dbReference>
<evidence type="ECO:0000256" key="4">
    <source>
        <dbReference type="ARBA" id="ARBA00007219"/>
    </source>
</evidence>
<keyword evidence="7 11" id="KW-0255">Endonuclease</keyword>
<dbReference type="SUPFAM" id="SSF53098">
    <property type="entry name" value="Ribonuclease H-like"/>
    <property type="match status" value="1"/>
</dbReference>
<dbReference type="GO" id="GO:0046872">
    <property type="term" value="F:metal ion binding"/>
    <property type="evidence" value="ECO:0007669"/>
    <property type="project" value="UniProtKB-KW"/>
</dbReference>
<keyword evidence="16" id="KW-1185">Reference proteome</keyword>
<evidence type="ECO:0000256" key="12">
    <source>
        <dbReference type="RuleBase" id="RU003515"/>
    </source>
</evidence>
<accession>A0A3P7DBT4</accession>
<dbReference type="InterPro" id="IPR004649">
    <property type="entry name" value="RNase_H2_suA"/>
</dbReference>
<dbReference type="InterPro" id="IPR019159">
    <property type="entry name" value="CCDC93_CC"/>
</dbReference>
<dbReference type="CDD" id="cd07181">
    <property type="entry name" value="RNase_HII_eukaryota_like"/>
    <property type="match status" value="1"/>
</dbReference>
<organism evidence="15 16">
    <name type="scientific">Wuchereria bancrofti</name>
    <dbReference type="NCBI Taxonomy" id="6293"/>
    <lineage>
        <taxon>Eukaryota</taxon>
        <taxon>Metazoa</taxon>
        <taxon>Ecdysozoa</taxon>
        <taxon>Nematoda</taxon>
        <taxon>Chromadorea</taxon>
        <taxon>Rhabditida</taxon>
        <taxon>Spirurina</taxon>
        <taxon>Spiruromorpha</taxon>
        <taxon>Filarioidea</taxon>
        <taxon>Onchocercidae</taxon>
        <taxon>Wuchereria</taxon>
    </lineage>
</organism>
<dbReference type="Gene3D" id="1.10.10.460">
    <property type="entry name" value="Ribonuclease hii. Domain 2"/>
    <property type="match status" value="1"/>
</dbReference>
<dbReference type="FunFam" id="3.30.420.10:FF:000016">
    <property type="entry name" value="Ribonuclease"/>
    <property type="match status" value="1"/>
</dbReference>
<keyword evidence="9 13" id="KW-0175">Coiled coil</keyword>
<proteinExistence type="inferred from homology"/>
<comment type="catalytic activity">
    <reaction evidence="1 11 12">
        <text>Endonucleolytic cleavage to 5'-phosphomonoester.</text>
        <dbReference type="EC" id="3.1.26.4"/>
    </reaction>
</comment>
<feature type="domain" description="RNase H type-2" evidence="14">
    <location>
        <begin position="643"/>
        <end position="869"/>
    </location>
</feature>
<dbReference type="GO" id="GO:0006893">
    <property type="term" value="P:Golgi to plasma membrane transport"/>
    <property type="evidence" value="ECO:0007669"/>
    <property type="project" value="TreeGrafter"/>
</dbReference>
<sequence>MYFRFSALFIVKITSRYTAKISGFNMTPIREFDIREDEEQLLKLQDIIDLLVAAGYFRARIKSLPHFDKVIGGIVWCITSCNHVVDIDLFYCENATIGQKIALTEKVVEVLPQLKCPYTIEPYQIQGLDYIHIFPVVQWLVREAVRAKEQYGNSIRNHAIYQFAQRFRFSKDKYTEKQRNIFLNNCRSVKAKCPPQRIYKRKGDVKSPDLRTDIRCTLLEYGWRDVCDIPVQESIKWCGDTKGDENMKIDQLLMQLSQTQIQPTNQRLSSKTLAQIIDVSDFDADGLKKEIGFVQRYQRSTSVVEKELMELKEEDRLLDDSLKILQERKEAQLQEMDEINERIAEFEQLVNNSGVETVERLKHLLVEHDEIYKREMDFKANCRNELRELDVVLQRLKTVGPTEGEDGSDSVRNASLEADQHLINVRLELADLNRQIAAQQRMLDNVPAQIEISQYQRRIIELYNQMASKHRETKQFYILHNTLVDIKTFMKKEVDMLNNIDDIQDLTSKQSYKDSFVENLQKILKGVDAALDKISTKQNELQAKRDKLYEEYQYLLEKERLYYKTVDDFKNACYENEELRRKMEVVVKFCISFFSSLINCSYFNIRFFIDIFGEMTSAQVKPTVVEAVTEFSDNFKNFGSSMPCTIGIDEAGRGPVLGPMVYACAVTLVNNENMLTRMGIDDSKVLTEAKREEIFERMKGSNMSEVFGYACRSISAQMISAAMLRRTKYSLNKLSHDCATELLKLAVENNINVVEVYVDTVGPKGPYQAMLHKKFPDMQIIVSEKADAKFPIVSAASIIAKVKRDRALRNWTFPEGIVNVLPGGYGSGYPGDPNTKNFLLDAVDQVFGYPNLVRFSWKTAEVLLQRKAVKCKWSNAENAPGSTITSFFKPCSSGKKYSMKSRFFADRYLSNILKCSDF</sequence>
<evidence type="ECO:0000313" key="16">
    <source>
        <dbReference type="Proteomes" id="UP000270924"/>
    </source>
</evidence>
<dbReference type="Pfam" id="PF01351">
    <property type="entry name" value="RNase_HII"/>
    <property type="match status" value="1"/>
</dbReference>
<evidence type="ECO:0000256" key="9">
    <source>
        <dbReference type="ARBA" id="ARBA00023054"/>
    </source>
</evidence>
<evidence type="ECO:0000256" key="6">
    <source>
        <dbReference type="ARBA" id="ARBA00022723"/>
    </source>
</evidence>
<comment type="cofactor">
    <cofactor evidence="2">
        <name>Mg(2+)</name>
        <dbReference type="ChEBI" id="CHEBI:18420"/>
    </cofactor>
</comment>
<comment type="cofactor">
    <cofactor evidence="11">
        <name>Mn(2+)</name>
        <dbReference type="ChEBI" id="CHEBI:29035"/>
    </cofactor>
    <cofactor evidence="11">
        <name>Mg(2+)</name>
        <dbReference type="ChEBI" id="CHEBI:18420"/>
    </cofactor>
    <text evidence="11">Manganese or magnesium. Binds 1 divalent metal ion per monomer in the absence of substrate. May bind a second metal ion after substrate binding.</text>
</comment>
<keyword evidence="8 11" id="KW-0378">Hydrolase</keyword>
<dbReference type="InParanoid" id="A0A3P7DBT4"/>
<dbReference type="Gene3D" id="3.30.420.10">
    <property type="entry name" value="Ribonuclease H-like superfamily/Ribonuclease H"/>
    <property type="match status" value="1"/>
</dbReference>
<protein>
    <recommendedName>
        <fullName evidence="12">Ribonuclease</fullName>
        <ecNumber evidence="12">3.1.26.4</ecNumber>
    </recommendedName>
</protein>
<dbReference type="AlphaFoldDB" id="A0A3P7DBT4"/>
<evidence type="ECO:0000256" key="10">
    <source>
        <dbReference type="ARBA" id="ARBA00024981"/>
    </source>
</evidence>
<dbReference type="InterPro" id="IPR024567">
    <property type="entry name" value="RNase_HII/HIII_dom"/>
</dbReference>
<evidence type="ECO:0000256" key="1">
    <source>
        <dbReference type="ARBA" id="ARBA00000077"/>
    </source>
</evidence>
<dbReference type="PROSITE" id="PS51975">
    <property type="entry name" value="RNASE_H_2"/>
    <property type="match status" value="1"/>
</dbReference>
<dbReference type="InterPro" id="IPR023160">
    <property type="entry name" value="RNase_HII_hlx-loop-hlx_cap_dom"/>
</dbReference>
<gene>
    <name evidence="15" type="ORF">WBA_LOCUS437</name>
</gene>
<dbReference type="PANTHER" id="PTHR16441">
    <property type="entry name" value="FIDIPIDINE"/>
    <property type="match status" value="1"/>
</dbReference>
<evidence type="ECO:0000256" key="3">
    <source>
        <dbReference type="ARBA" id="ARBA00007058"/>
    </source>
</evidence>
<evidence type="ECO:0000259" key="14">
    <source>
        <dbReference type="PROSITE" id="PS51975"/>
    </source>
</evidence>
<dbReference type="GO" id="GO:0006298">
    <property type="term" value="P:mismatch repair"/>
    <property type="evidence" value="ECO:0007669"/>
    <property type="project" value="UniProtKB-ARBA"/>
</dbReference>
<dbReference type="FunCoup" id="A0A3P7DBT4">
    <property type="interactions" value="2062"/>
</dbReference>
<comment type="similarity">
    <text evidence="3">Belongs to the RNase HII family. Eukaryotic subfamily.</text>
</comment>
<dbReference type="Pfam" id="PF21673">
    <property type="entry name" value="CCDC93_N"/>
    <property type="match status" value="1"/>
</dbReference>
<feature type="binding site" evidence="11">
    <location>
        <position position="649"/>
    </location>
    <ligand>
        <name>a divalent metal cation</name>
        <dbReference type="ChEBI" id="CHEBI:60240"/>
    </ligand>
</feature>
<dbReference type="Pfam" id="PF09762">
    <property type="entry name" value="CCDC93_CC"/>
    <property type="match status" value="1"/>
</dbReference>
<evidence type="ECO:0000256" key="13">
    <source>
        <dbReference type="SAM" id="Coils"/>
    </source>
</evidence>
<feature type="binding site" evidence="11">
    <location>
        <position position="650"/>
    </location>
    <ligand>
        <name>a divalent metal cation</name>
        <dbReference type="ChEBI" id="CHEBI:60240"/>
    </ligand>
</feature>
<comment type="similarity">
    <text evidence="4">Belongs to the CCDC93 family.</text>
</comment>
<dbReference type="GO" id="GO:0032299">
    <property type="term" value="C:ribonuclease H2 complex"/>
    <property type="evidence" value="ECO:0007669"/>
    <property type="project" value="UniProtKB-ARBA"/>
</dbReference>
<evidence type="ECO:0000256" key="2">
    <source>
        <dbReference type="ARBA" id="ARBA00001946"/>
    </source>
</evidence>
<dbReference type="GO" id="GO:0006401">
    <property type="term" value="P:RNA catabolic process"/>
    <property type="evidence" value="ECO:0007669"/>
    <property type="project" value="UniProtKB-UniRule"/>
</dbReference>
<comment type="function">
    <text evidence="10">Catalytic subunit of RNase HII, an endonuclease that specifically degrades the RNA of RNA:DNA hybrids. Participates in DNA replication, possibly by mediating the removal of lagging-strand Okazaki fragment RNA primers during DNA replication. Mediates the excision of single ribonucleotides from DNA:RNA duplexes.</text>
</comment>
<name>A0A3P7DBT4_WUCBA</name>
<dbReference type="OMA" id="FYSENAT"/>
<dbReference type="NCBIfam" id="TIGR00729">
    <property type="entry name" value="ribonuclease HII"/>
    <property type="match status" value="1"/>
</dbReference>
<evidence type="ECO:0000256" key="5">
    <source>
        <dbReference type="ARBA" id="ARBA00022722"/>
    </source>
</evidence>
<feature type="binding site" evidence="11">
    <location>
        <position position="759"/>
    </location>
    <ligand>
        <name>a divalent metal cation</name>
        <dbReference type="ChEBI" id="CHEBI:60240"/>
    </ligand>
</feature>
<dbReference type="FunFam" id="1.10.10.460:FF:000001">
    <property type="entry name" value="Ribonuclease"/>
    <property type="match status" value="1"/>
</dbReference>
<dbReference type="GO" id="GO:0004523">
    <property type="term" value="F:RNA-DNA hybrid ribonuclease activity"/>
    <property type="evidence" value="ECO:0007669"/>
    <property type="project" value="UniProtKB-UniRule"/>
</dbReference>
<dbReference type="InterPro" id="IPR012337">
    <property type="entry name" value="RNaseH-like_sf"/>
</dbReference>
<dbReference type="InterPro" id="IPR039116">
    <property type="entry name" value="CCDC93"/>
</dbReference>
<dbReference type="PANTHER" id="PTHR16441:SF0">
    <property type="entry name" value="COILED-COIL DOMAIN-CONTAINING PROTEIN 93"/>
    <property type="match status" value="1"/>
</dbReference>
<dbReference type="EC" id="3.1.26.4" evidence="12"/>
<dbReference type="GO" id="GO:0003723">
    <property type="term" value="F:RNA binding"/>
    <property type="evidence" value="ECO:0007669"/>
    <property type="project" value="UniProtKB-UniRule"/>
</dbReference>
<feature type="coiled-coil region" evidence="13">
    <location>
        <begin position="527"/>
        <end position="558"/>
    </location>
</feature>
<comment type="function">
    <text evidence="12">Endonuclease that specifically degrades the RNA of RNA-DNA hybrids.</text>
</comment>
<dbReference type="InterPro" id="IPR048747">
    <property type="entry name" value="CCDC93_N"/>
</dbReference>
<evidence type="ECO:0000313" key="15">
    <source>
        <dbReference type="EMBL" id="VDM07051.1"/>
    </source>
</evidence>
<dbReference type="InterPro" id="IPR036397">
    <property type="entry name" value="RNaseH_sf"/>
</dbReference>
<keyword evidence="6 11" id="KW-0479">Metal-binding</keyword>
<feature type="coiled-coil region" evidence="13">
    <location>
        <begin position="294"/>
        <end position="349"/>
    </location>
</feature>
<reference evidence="15 16" key="1">
    <citation type="submission" date="2018-11" db="EMBL/GenBank/DDBJ databases">
        <authorList>
            <consortium name="Pathogen Informatics"/>
        </authorList>
    </citation>
    <scope>NUCLEOTIDE SEQUENCE [LARGE SCALE GENOMIC DNA]</scope>
</reference>